<keyword evidence="5" id="KW-0963">Cytoplasm</keyword>
<evidence type="ECO:0000256" key="3">
    <source>
        <dbReference type="ARBA" id="ARBA00022768"/>
    </source>
</evidence>
<dbReference type="SUPFAM" id="SSF54713">
    <property type="entry name" value="Elongation factor Ts (EF-Ts), dimerisation domain"/>
    <property type="match status" value="1"/>
</dbReference>
<dbReference type="FunFam" id="1.10.8.10:FF:000001">
    <property type="entry name" value="Elongation factor Ts"/>
    <property type="match status" value="1"/>
</dbReference>
<reference evidence="7 8" key="1">
    <citation type="journal article" date="2016" name="Nat. Commun.">
        <title>Thousands of microbial genomes shed light on interconnected biogeochemical processes in an aquifer system.</title>
        <authorList>
            <person name="Anantharaman K."/>
            <person name="Brown C.T."/>
            <person name="Hug L.A."/>
            <person name="Sharon I."/>
            <person name="Castelle C.J."/>
            <person name="Probst A.J."/>
            <person name="Thomas B.C."/>
            <person name="Singh A."/>
            <person name="Wilkins M.J."/>
            <person name="Karaoz U."/>
            <person name="Brodie E.L."/>
            <person name="Williams K.H."/>
            <person name="Hubbard S.S."/>
            <person name="Banfield J.F."/>
        </authorList>
    </citation>
    <scope>NUCLEOTIDE SEQUENCE [LARGE SCALE GENOMIC DNA]</scope>
</reference>
<proteinExistence type="inferred from homology"/>
<evidence type="ECO:0000256" key="1">
    <source>
        <dbReference type="ARBA" id="ARBA00005532"/>
    </source>
</evidence>
<dbReference type="GO" id="GO:0003746">
    <property type="term" value="F:translation elongation factor activity"/>
    <property type="evidence" value="ECO:0007669"/>
    <property type="project" value="UniProtKB-UniRule"/>
</dbReference>
<dbReference type="Gene3D" id="1.10.8.10">
    <property type="entry name" value="DNA helicase RuvA subunit, C-terminal domain"/>
    <property type="match status" value="1"/>
</dbReference>
<evidence type="ECO:0000259" key="6">
    <source>
        <dbReference type="Pfam" id="PF00889"/>
    </source>
</evidence>
<dbReference type="InterPro" id="IPR009060">
    <property type="entry name" value="UBA-like_sf"/>
</dbReference>
<organism evidence="7 8">
    <name type="scientific">Candidatus Woesebacteria bacterium RIFOXYB1_FULL_38_16</name>
    <dbReference type="NCBI Taxonomy" id="1802538"/>
    <lineage>
        <taxon>Bacteria</taxon>
        <taxon>Candidatus Woeseibacteriota</taxon>
    </lineage>
</organism>
<dbReference type="EMBL" id="MGHY01000014">
    <property type="protein sequence ID" value="OGM79487.1"/>
    <property type="molecule type" value="Genomic_DNA"/>
</dbReference>
<evidence type="ECO:0000313" key="7">
    <source>
        <dbReference type="EMBL" id="OGM79487.1"/>
    </source>
</evidence>
<feature type="domain" description="Translation elongation factor EFTs/EF1B dimerisation" evidence="6">
    <location>
        <begin position="73"/>
        <end position="150"/>
    </location>
</feature>
<comment type="subcellular location">
    <subcellularLocation>
        <location evidence="5">Cytoplasm</location>
    </subcellularLocation>
</comment>
<dbReference type="Pfam" id="PF00889">
    <property type="entry name" value="EF_TS"/>
    <property type="match status" value="1"/>
</dbReference>
<dbReference type="HAMAP" id="MF_00050">
    <property type="entry name" value="EF_Ts"/>
    <property type="match status" value="1"/>
</dbReference>
<evidence type="ECO:0000256" key="4">
    <source>
        <dbReference type="ARBA" id="ARBA00022917"/>
    </source>
</evidence>
<evidence type="ECO:0000256" key="2">
    <source>
        <dbReference type="ARBA" id="ARBA00016956"/>
    </source>
</evidence>
<dbReference type="AlphaFoldDB" id="A0A1F8CT21"/>
<keyword evidence="4 5" id="KW-0648">Protein biosynthesis</keyword>
<evidence type="ECO:0000256" key="5">
    <source>
        <dbReference type="HAMAP-Rule" id="MF_00050"/>
    </source>
</evidence>
<comment type="caution">
    <text evidence="7">The sequence shown here is derived from an EMBL/GenBank/DDBJ whole genome shotgun (WGS) entry which is preliminary data.</text>
</comment>
<dbReference type="PANTHER" id="PTHR11741">
    <property type="entry name" value="ELONGATION FACTOR TS"/>
    <property type="match status" value="1"/>
</dbReference>
<feature type="region of interest" description="Involved in Mg(2+) ion dislocation from EF-Tu" evidence="5">
    <location>
        <begin position="82"/>
        <end position="85"/>
    </location>
</feature>
<name>A0A1F8CT21_9BACT</name>
<dbReference type="SUPFAM" id="SSF46934">
    <property type="entry name" value="UBA-like"/>
    <property type="match status" value="1"/>
</dbReference>
<dbReference type="GO" id="GO:0005737">
    <property type="term" value="C:cytoplasm"/>
    <property type="evidence" value="ECO:0007669"/>
    <property type="project" value="UniProtKB-SubCell"/>
</dbReference>
<gene>
    <name evidence="5" type="primary">tsf</name>
    <name evidence="7" type="ORF">A2382_01000</name>
</gene>
<dbReference type="STRING" id="1802538.A2382_01000"/>
<sequence>MASFSVDTIKKLRDETGAPVIKVKKILDEVQGDEKKALTILKEEGFKKIAKRLDRETNQGIIAVYSHHTHKIGALVELLCETDFVAKNELFLALANDLAMQTASMNPENKEALLEQDYIKDPKKKVKDLIDELIAKTGENIRLGKIQRLAIEN</sequence>
<keyword evidence="3 5" id="KW-0251">Elongation factor</keyword>
<dbReference type="InterPro" id="IPR014039">
    <property type="entry name" value="Transl_elong_EFTs/EF1B_dimer"/>
</dbReference>
<comment type="function">
    <text evidence="5">Associates with the EF-Tu.GDP complex and induces the exchange of GDP to GTP. It remains bound to the aminoacyl-tRNA.EF-Tu.GTP complex up to the GTP hydrolysis stage on the ribosome.</text>
</comment>
<dbReference type="InterPro" id="IPR001816">
    <property type="entry name" value="Transl_elong_EFTs/EF1B"/>
</dbReference>
<accession>A0A1F8CT21</accession>
<dbReference type="Proteomes" id="UP000178999">
    <property type="component" value="Unassembled WGS sequence"/>
</dbReference>
<dbReference type="PANTHER" id="PTHR11741:SF0">
    <property type="entry name" value="ELONGATION FACTOR TS, MITOCHONDRIAL"/>
    <property type="match status" value="1"/>
</dbReference>
<dbReference type="Gene3D" id="3.30.479.20">
    <property type="entry name" value="Elongation factor Ts, dimerisation domain"/>
    <property type="match status" value="1"/>
</dbReference>
<evidence type="ECO:0000313" key="8">
    <source>
        <dbReference type="Proteomes" id="UP000178999"/>
    </source>
</evidence>
<protein>
    <recommendedName>
        <fullName evidence="2 5">Elongation factor Ts</fullName>
        <shortName evidence="5">EF-Ts</shortName>
    </recommendedName>
</protein>
<comment type="similarity">
    <text evidence="1 5">Belongs to the EF-Ts family.</text>
</comment>
<dbReference type="InterPro" id="IPR036402">
    <property type="entry name" value="EF-Ts_dimer_sf"/>
</dbReference>
<dbReference type="NCBIfam" id="TIGR00116">
    <property type="entry name" value="tsf"/>
    <property type="match status" value="1"/>
</dbReference>